<dbReference type="GO" id="GO:0022627">
    <property type="term" value="C:cytosolic small ribosomal subunit"/>
    <property type="evidence" value="ECO:0007669"/>
    <property type="project" value="TreeGrafter"/>
</dbReference>
<organism evidence="7 8">
    <name type="scientific">Candidatus Staskawiczbacteria bacterium RIFCSPHIGHO2_01_FULL_34_27</name>
    <dbReference type="NCBI Taxonomy" id="1802199"/>
    <lineage>
        <taxon>Bacteria</taxon>
        <taxon>Candidatus Staskawicziibacteriota</taxon>
    </lineage>
</organism>
<dbReference type="GO" id="GO:0003723">
    <property type="term" value="F:RNA binding"/>
    <property type="evidence" value="ECO:0007669"/>
    <property type="project" value="TreeGrafter"/>
</dbReference>
<reference evidence="7 8" key="1">
    <citation type="journal article" date="2016" name="Nat. Commun.">
        <title>Thousands of microbial genomes shed light on interconnected biogeochemical processes in an aquifer system.</title>
        <authorList>
            <person name="Anantharaman K."/>
            <person name="Brown C.T."/>
            <person name="Hug L.A."/>
            <person name="Sharon I."/>
            <person name="Castelle C.J."/>
            <person name="Probst A.J."/>
            <person name="Thomas B.C."/>
            <person name="Singh A."/>
            <person name="Wilkins M.J."/>
            <person name="Karaoz U."/>
            <person name="Brodie E.L."/>
            <person name="Williams K.H."/>
            <person name="Hubbard S.S."/>
            <person name="Banfield J.F."/>
        </authorList>
    </citation>
    <scope>NUCLEOTIDE SEQUENCE [LARGE SCALE GENOMIC DNA]</scope>
</reference>
<evidence type="ECO:0000313" key="7">
    <source>
        <dbReference type="EMBL" id="OGZ62465.1"/>
    </source>
</evidence>
<proteinExistence type="inferred from homology"/>
<dbReference type="InterPro" id="IPR000754">
    <property type="entry name" value="Ribosomal_uS9"/>
</dbReference>
<dbReference type="Proteomes" id="UP000178991">
    <property type="component" value="Unassembled WGS sequence"/>
</dbReference>
<dbReference type="AlphaFoldDB" id="A0A1G2HJ03"/>
<dbReference type="Pfam" id="PF00380">
    <property type="entry name" value="Ribosomal_S9"/>
    <property type="match status" value="1"/>
</dbReference>
<dbReference type="NCBIfam" id="NF001099">
    <property type="entry name" value="PRK00132.1"/>
    <property type="match status" value="1"/>
</dbReference>
<dbReference type="EMBL" id="MHOL01000022">
    <property type="protein sequence ID" value="OGZ62465.1"/>
    <property type="molecule type" value="Genomic_DNA"/>
</dbReference>
<sequence length="138" mass="16198">MEKELASKPDRYFEGVGRRKTAVARVRLFTRGEKQFLVNDKTYQEYFPLSEDQQTATASMRKMKCLDKFKITVVVKGGGRNAQAEAIRHGTARVLVDFNNNFKKRLRKVGYLTRDPRMRERKKFGLKRARKAPQWAKR</sequence>
<evidence type="ECO:0000256" key="1">
    <source>
        <dbReference type="ARBA" id="ARBA00005251"/>
    </source>
</evidence>
<keyword evidence="2 5" id="KW-0689">Ribosomal protein</keyword>
<gene>
    <name evidence="5" type="primary">rpsI</name>
    <name evidence="7" type="ORF">A2639_01085</name>
</gene>
<comment type="similarity">
    <text evidence="1 5 6">Belongs to the universal ribosomal protein uS9 family.</text>
</comment>
<evidence type="ECO:0000256" key="4">
    <source>
        <dbReference type="ARBA" id="ARBA00035259"/>
    </source>
</evidence>
<dbReference type="PROSITE" id="PS00360">
    <property type="entry name" value="RIBOSOMAL_S9"/>
    <property type="match status" value="1"/>
</dbReference>
<evidence type="ECO:0000256" key="5">
    <source>
        <dbReference type="HAMAP-Rule" id="MF_00532"/>
    </source>
</evidence>
<dbReference type="PANTHER" id="PTHR21569">
    <property type="entry name" value="RIBOSOMAL PROTEIN S9"/>
    <property type="match status" value="1"/>
</dbReference>
<dbReference type="InterPro" id="IPR023035">
    <property type="entry name" value="Ribosomal_uS9_bac/plastid"/>
</dbReference>
<dbReference type="HAMAP" id="MF_00532_B">
    <property type="entry name" value="Ribosomal_uS9_B"/>
    <property type="match status" value="1"/>
</dbReference>
<dbReference type="InterPro" id="IPR020568">
    <property type="entry name" value="Ribosomal_Su5_D2-typ_SF"/>
</dbReference>
<evidence type="ECO:0000313" key="8">
    <source>
        <dbReference type="Proteomes" id="UP000178991"/>
    </source>
</evidence>
<accession>A0A1G2HJ03</accession>
<dbReference type="GO" id="GO:0006412">
    <property type="term" value="P:translation"/>
    <property type="evidence" value="ECO:0007669"/>
    <property type="project" value="UniProtKB-UniRule"/>
</dbReference>
<name>A0A1G2HJ03_9BACT</name>
<evidence type="ECO:0000256" key="6">
    <source>
        <dbReference type="RuleBase" id="RU003815"/>
    </source>
</evidence>
<dbReference type="PANTHER" id="PTHR21569:SF1">
    <property type="entry name" value="SMALL RIBOSOMAL SUBUNIT PROTEIN US9M"/>
    <property type="match status" value="1"/>
</dbReference>
<dbReference type="InterPro" id="IPR020574">
    <property type="entry name" value="Ribosomal_uS9_CS"/>
</dbReference>
<comment type="caution">
    <text evidence="7">The sequence shown here is derived from an EMBL/GenBank/DDBJ whole genome shotgun (WGS) entry which is preliminary data.</text>
</comment>
<keyword evidence="3 5" id="KW-0687">Ribonucleoprotein</keyword>
<protein>
    <recommendedName>
        <fullName evidence="4 5">Small ribosomal subunit protein uS9</fullName>
    </recommendedName>
</protein>
<evidence type="ECO:0000256" key="3">
    <source>
        <dbReference type="ARBA" id="ARBA00023274"/>
    </source>
</evidence>
<dbReference type="GO" id="GO:0003735">
    <property type="term" value="F:structural constituent of ribosome"/>
    <property type="evidence" value="ECO:0007669"/>
    <property type="project" value="InterPro"/>
</dbReference>
<evidence type="ECO:0000256" key="2">
    <source>
        <dbReference type="ARBA" id="ARBA00022980"/>
    </source>
</evidence>
<dbReference type="FunFam" id="3.30.230.10:FF:000001">
    <property type="entry name" value="30S ribosomal protein S9"/>
    <property type="match status" value="1"/>
</dbReference>
<dbReference type="InterPro" id="IPR014721">
    <property type="entry name" value="Ribsml_uS5_D2-typ_fold_subgr"/>
</dbReference>
<dbReference type="Gene3D" id="3.30.230.10">
    <property type="match status" value="1"/>
</dbReference>
<dbReference type="SUPFAM" id="SSF54211">
    <property type="entry name" value="Ribosomal protein S5 domain 2-like"/>
    <property type="match status" value="1"/>
</dbReference>